<comment type="catalytic activity">
    <reaction evidence="8">
        <text>L-seryl-[protein] + UTP = O-(5'-uridylyl)-L-seryl-[protein] + diphosphate</text>
        <dbReference type="Rhea" id="RHEA:64604"/>
        <dbReference type="Rhea" id="RHEA-COMP:9863"/>
        <dbReference type="Rhea" id="RHEA-COMP:16635"/>
        <dbReference type="ChEBI" id="CHEBI:29999"/>
        <dbReference type="ChEBI" id="CHEBI:33019"/>
        <dbReference type="ChEBI" id="CHEBI:46398"/>
        <dbReference type="ChEBI" id="CHEBI:156051"/>
    </reaction>
</comment>
<feature type="binding site" evidence="8">
    <location>
        <position position="90"/>
    </location>
    <ligand>
        <name>ATP</name>
        <dbReference type="ChEBI" id="CHEBI:30616"/>
    </ligand>
</feature>
<feature type="active site" description="Proton acceptor" evidence="8">
    <location>
        <position position="250"/>
    </location>
</feature>
<comment type="catalytic activity">
    <reaction evidence="8">
        <text>L-threonyl-[protein] + ATP = 3-O-(5'-adenylyl)-L-threonyl-[protein] + diphosphate</text>
        <dbReference type="Rhea" id="RHEA:54292"/>
        <dbReference type="Rhea" id="RHEA-COMP:11060"/>
        <dbReference type="Rhea" id="RHEA-COMP:13847"/>
        <dbReference type="ChEBI" id="CHEBI:30013"/>
        <dbReference type="ChEBI" id="CHEBI:30616"/>
        <dbReference type="ChEBI" id="CHEBI:33019"/>
        <dbReference type="ChEBI" id="CHEBI:138113"/>
        <dbReference type="EC" id="2.7.7.108"/>
    </reaction>
</comment>
<dbReference type="GO" id="GO:0000287">
    <property type="term" value="F:magnesium ion binding"/>
    <property type="evidence" value="ECO:0007669"/>
    <property type="project" value="UniProtKB-UniRule"/>
</dbReference>
<feature type="binding site" evidence="8">
    <location>
        <position position="174"/>
    </location>
    <ligand>
        <name>ATP</name>
        <dbReference type="ChEBI" id="CHEBI:30616"/>
    </ligand>
</feature>
<keyword evidence="7 8" id="KW-0460">Magnesium</keyword>
<evidence type="ECO:0000256" key="5">
    <source>
        <dbReference type="ARBA" id="ARBA00022741"/>
    </source>
</evidence>
<comment type="similarity">
    <text evidence="1 8">Belongs to the SELO family.</text>
</comment>
<evidence type="ECO:0000256" key="2">
    <source>
        <dbReference type="ARBA" id="ARBA00022679"/>
    </source>
</evidence>
<comment type="catalytic activity">
    <reaction evidence="8">
        <text>L-seryl-[protein] + ATP = 3-O-(5'-adenylyl)-L-seryl-[protein] + diphosphate</text>
        <dbReference type="Rhea" id="RHEA:58120"/>
        <dbReference type="Rhea" id="RHEA-COMP:9863"/>
        <dbReference type="Rhea" id="RHEA-COMP:15073"/>
        <dbReference type="ChEBI" id="CHEBI:29999"/>
        <dbReference type="ChEBI" id="CHEBI:30616"/>
        <dbReference type="ChEBI" id="CHEBI:33019"/>
        <dbReference type="ChEBI" id="CHEBI:142516"/>
        <dbReference type="EC" id="2.7.7.108"/>
    </reaction>
</comment>
<dbReference type="AlphaFoldDB" id="A0A5B2VYJ2"/>
<keyword evidence="5 8" id="KW-0547">Nucleotide-binding</keyword>
<feature type="binding site" evidence="8">
    <location>
        <position position="260"/>
    </location>
    <ligand>
        <name>ATP</name>
        <dbReference type="ChEBI" id="CHEBI:30616"/>
    </ligand>
</feature>
<evidence type="ECO:0000256" key="1">
    <source>
        <dbReference type="ARBA" id="ARBA00009747"/>
    </source>
</evidence>
<dbReference type="PANTHER" id="PTHR32057:SF14">
    <property type="entry name" value="PROTEIN ADENYLYLTRANSFERASE SELO, MITOCHONDRIAL"/>
    <property type="match status" value="1"/>
</dbReference>
<evidence type="ECO:0000256" key="6">
    <source>
        <dbReference type="ARBA" id="ARBA00022840"/>
    </source>
</evidence>
<evidence type="ECO:0000313" key="10">
    <source>
        <dbReference type="Proteomes" id="UP000323142"/>
    </source>
</evidence>
<dbReference type="PANTHER" id="PTHR32057">
    <property type="entry name" value="PROTEIN ADENYLYLTRANSFERASE SELO, MITOCHONDRIAL"/>
    <property type="match status" value="1"/>
</dbReference>
<comment type="cofactor">
    <cofactor evidence="8">
        <name>Mg(2+)</name>
        <dbReference type="ChEBI" id="CHEBI:18420"/>
    </cofactor>
    <cofactor evidence="8">
        <name>Mn(2+)</name>
        <dbReference type="ChEBI" id="CHEBI:29035"/>
    </cofactor>
</comment>
<gene>
    <name evidence="8" type="primary">ydiU</name>
    <name evidence="8" type="synonym">selO</name>
    <name evidence="9" type="ORF">F0L46_02465</name>
</gene>
<feature type="binding site" evidence="8">
    <location>
        <position position="88"/>
    </location>
    <ligand>
        <name>ATP</name>
        <dbReference type="ChEBI" id="CHEBI:30616"/>
    </ligand>
</feature>
<keyword evidence="6 8" id="KW-0067">ATP-binding</keyword>
<protein>
    <recommendedName>
        <fullName evidence="8">Protein nucleotidyltransferase YdiU</fullName>
        <ecNumber evidence="8">2.7.7.-</ecNumber>
    </recommendedName>
    <alternativeName>
        <fullName evidence="8">Protein adenylyltransferase YdiU</fullName>
        <ecNumber evidence="8">2.7.7.108</ecNumber>
    </alternativeName>
    <alternativeName>
        <fullName evidence="8">Protein uridylyltransferase YdiU</fullName>
        <ecNumber evidence="8">2.7.7.-</ecNumber>
    </alternativeName>
</protein>
<evidence type="ECO:0000256" key="4">
    <source>
        <dbReference type="ARBA" id="ARBA00022723"/>
    </source>
</evidence>
<keyword evidence="2 8" id="KW-0808">Transferase</keyword>
<dbReference type="GO" id="GO:0070733">
    <property type="term" value="F:AMPylase activity"/>
    <property type="evidence" value="ECO:0007669"/>
    <property type="project" value="UniProtKB-EC"/>
</dbReference>
<feature type="binding site" evidence="8">
    <location>
        <position position="91"/>
    </location>
    <ligand>
        <name>ATP</name>
        <dbReference type="ChEBI" id="CHEBI:30616"/>
    </ligand>
</feature>
<comment type="catalytic activity">
    <reaction evidence="8">
        <text>L-histidyl-[protein] + UTP = N(tele)-(5'-uridylyl)-L-histidyl-[protein] + diphosphate</text>
        <dbReference type="Rhea" id="RHEA:83891"/>
        <dbReference type="Rhea" id="RHEA-COMP:9745"/>
        <dbReference type="Rhea" id="RHEA-COMP:20239"/>
        <dbReference type="ChEBI" id="CHEBI:29979"/>
        <dbReference type="ChEBI" id="CHEBI:33019"/>
        <dbReference type="ChEBI" id="CHEBI:46398"/>
        <dbReference type="ChEBI" id="CHEBI:233474"/>
    </reaction>
</comment>
<dbReference type="HAMAP" id="MF_00692">
    <property type="entry name" value="SelO"/>
    <property type="match status" value="1"/>
</dbReference>
<keyword evidence="3 8" id="KW-0548">Nucleotidyltransferase</keyword>
<dbReference type="Proteomes" id="UP000323142">
    <property type="component" value="Unassembled WGS sequence"/>
</dbReference>
<comment type="catalytic activity">
    <reaction evidence="8">
        <text>L-tyrosyl-[protein] + UTP = O-(5'-uridylyl)-L-tyrosyl-[protein] + diphosphate</text>
        <dbReference type="Rhea" id="RHEA:83887"/>
        <dbReference type="Rhea" id="RHEA-COMP:10136"/>
        <dbReference type="Rhea" id="RHEA-COMP:20238"/>
        <dbReference type="ChEBI" id="CHEBI:33019"/>
        <dbReference type="ChEBI" id="CHEBI:46398"/>
        <dbReference type="ChEBI" id="CHEBI:46858"/>
        <dbReference type="ChEBI" id="CHEBI:90602"/>
    </reaction>
</comment>
<feature type="binding site" evidence="8">
    <location>
        <position position="260"/>
    </location>
    <ligand>
        <name>Mg(2+)</name>
        <dbReference type="ChEBI" id="CHEBI:18420"/>
    </ligand>
</feature>
<dbReference type="InterPro" id="IPR003846">
    <property type="entry name" value="SelO"/>
</dbReference>
<evidence type="ECO:0000256" key="8">
    <source>
        <dbReference type="HAMAP-Rule" id="MF_00692"/>
    </source>
</evidence>
<evidence type="ECO:0000256" key="7">
    <source>
        <dbReference type="ARBA" id="ARBA00022842"/>
    </source>
</evidence>
<keyword evidence="8" id="KW-0464">Manganese</keyword>
<dbReference type="GO" id="GO:0005524">
    <property type="term" value="F:ATP binding"/>
    <property type="evidence" value="ECO:0007669"/>
    <property type="project" value="UniProtKB-UniRule"/>
</dbReference>
<feature type="binding site" evidence="8">
    <location>
        <position position="124"/>
    </location>
    <ligand>
        <name>ATP</name>
        <dbReference type="ChEBI" id="CHEBI:30616"/>
    </ligand>
</feature>
<dbReference type="NCBIfam" id="NF000658">
    <property type="entry name" value="PRK00029.1"/>
    <property type="match status" value="1"/>
</dbReference>
<evidence type="ECO:0000256" key="3">
    <source>
        <dbReference type="ARBA" id="ARBA00022695"/>
    </source>
</evidence>
<dbReference type="Pfam" id="PF02696">
    <property type="entry name" value="SelO"/>
    <property type="match status" value="1"/>
</dbReference>
<comment type="catalytic activity">
    <reaction evidence="8">
        <text>L-tyrosyl-[protein] + ATP = O-(5'-adenylyl)-L-tyrosyl-[protein] + diphosphate</text>
        <dbReference type="Rhea" id="RHEA:54288"/>
        <dbReference type="Rhea" id="RHEA-COMP:10136"/>
        <dbReference type="Rhea" id="RHEA-COMP:13846"/>
        <dbReference type="ChEBI" id="CHEBI:30616"/>
        <dbReference type="ChEBI" id="CHEBI:33019"/>
        <dbReference type="ChEBI" id="CHEBI:46858"/>
        <dbReference type="ChEBI" id="CHEBI:83624"/>
        <dbReference type="EC" id="2.7.7.108"/>
    </reaction>
</comment>
<evidence type="ECO:0000313" key="9">
    <source>
        <dbReference type="EMBL" id="KAA2244115.1"/>
    </source>
</evidence>
<accession>A0A5B2VYJ2</accession>
<reference evidence="9 10" key="1">
    <citation type="submission" date="2019-09" db="EMBL/GenBank/DDBJ databases">
        <title>Salinarimonas rosea gen. nov., sp. nov., a new member of the a-2 subgroup of the Proteobacteria.</title>
        <authorList>
            <person name="Liu J."/>
        </authorList>
    </citation>
    <scope>NUCLEOTIDE SEQUENCE [LARGE SCALE GENOMIC DNA]</scope>
    <source>
        <strain evidence="9 10">BN140002</strain>
    </source>
</reference>
<sequence>MAIPLPFDNTYARLPDRFHARLAPTPVAQPRLLRLNRPLAEALGLDADWLASPAGVAALAGNAVPQGAEPIAAAYAGHQFGNFTPQLGDGRAILLGEVVGRDGARRDIQLKGSGPTPFSRRGDGRAALGPVLREYIVSEAMAALGIPTTRSLAAVATGEPVYRETPLPGAVLTRVAASHIRVGTFQYFAARRDVEAVRLLADHVIARHYPAAADAPQPYVALLEGVIERQADLVARWLLVGFIHGVMNTDNMSVAGETIDYGPCAFMDAYDPATVYSAIDETGRYAYGNQPHIALWNLTRLAEALLPLFSGDEERAVEAAQTALGAYAGRFEASFNGGLRRKLGLSTEQPEDLVLARDLLNAMAANQADFTLTFRGLSEAAAGTGADEPARSLFVDPTAFDAWAQRWRARLGEEDTGPEKRREAMRAVNPAFIPRNHRIEAVIRAATDRDDLGPFDELNAVLEKPFDDQPRYEAYTLPPEPDERVLRTFCGT</sequence>
<dbReference type="RefSeq" id="WP_149815427.1">
    <property type="nucleotide sequence ID" value="NZ_VUOA01000005.1"/>
</dbReference>
<comment type="function">
    <text evidence="8">Nucleotidyltransferase involved in the post-translational modification of proteins. It can catalyze the addition of adenosine monophosphate (AMP) or uridine monophosphate (UMP) to a protein, resulting in modifications known as AMPylation and UMPylation.</text>
</comment>
<name>A0A5B2VYJ2_9HYPH</name>
<feature type="binding site" evidence="8">
    <location>
        <position position="123"/>
    </location>
    <ligand>
        <name>ATP</name>
        <dbReference type="ChEBI" id="CHEBI:30616"/>
    </ligand>
</feature>
<organism evidence="9 10">
    <name type="scientific">Salinarimonas soli</name>
    <dbReference type="NCBI Taxonomy" id="1638099"/>
    <lineage>
        <taxon>Bacteria</taxon>
        <taxon>Pseudomonadati</taxon>
        <taxon>Pseudomonadota</taxon>
        <taxon>Alphaproteobacteria</taxon>
        <taxon>Hyphomicrobiales</taxon>
        <taxon>Salinarimonadaceae</taxon>
        <taxon>Salinarimonas</taxon>
    </lineage>
</organism>
<dbReference type="EC" id="2.7.7.-" evidence="8"/>
<keyword evidence="4 8" id="KW-0479">Metal-binding</keyword>
<dbReference type="EMBL" id="VUOA01000005">
    <property type="protein sequence ID" value="KAA2244115.1"/>
    <property type="molecule type" value="Genomic_DNA"/>
</dbReference>
<feature type="binding site" evidence="8">
    <location>
        <position position="111"/>
    </location>
    <ligand>
        <name>ATP</name>
        <dbReference type="ChEBI" id="CHEBI:30616"/>
    </ligand>
</feature>
<dbReference type="EC" id="2.7.7.108" evidence="8"/>
<comment type="caution">
    <text evidence="9">The sequence shown here is derived from an EMBL/GenBank/DDBJ whole genome shotgun (WGS) entry which is preliminary data.</text>
</comment>
<reference evidence="9 10" key="2">
    <citation type="submission" date="2019-09" db="EMBL/GenBank/DDBJ databases">
        <authorList>
            <person name="Jin C."/>
        </authorList>
    </citation>
    <scope>NUCLEOTIDE SEQUENCE [LARGE SCALE GENOMIC DNA]</scope>
    <source>
        <strain evidence="9 10">BN140002</strain>
    </source>
</reference>
<feature type="binding site" evidence="8">
    <location>
        <position position="181"/>
    </location>
    <ligand>
        <name>ATP</name>
        <dbReference type="ChEBI" id="CHEBI:30616"/>
    </ligand>
</feature>
<dbReference type="OrthoDB" id="9776281at2"/>
<feature type="binding site" evidence="8">
    <location>
        <position position="251"/>
    </location>
    <ligand>
        <name>Mg(2+)</name>
        <dbReference type="ChEBI" id="CHEBI:18420"/>
    </ligand>
</feature>
<proteinExistence type="inferred from homology"/>
<keyword evidence="10" id="KW-1185">Reference proteome</keyword>
<dbReference type="GO" id="GO:0030145">
    <property type="term" value="F:manganese ion binding"/>
    <property type="evidence" value="ECO:0007669"/>
    <property type="project" value="UniProtKB-UniRule"/>
</dbReference>